<proteinExistence type="inferred from homology"/>
<dbReference type="CDD" id="cd05236">
    <property type="entry name" value="FAR-N_SDR_e"/>
    <property type="match status" value="1"/>
</dbReference>
<dbReference type="RefSeq" id="WP_133736746.1">
    <property type="nucleotide sequence ID" value="NZ_SOAX01000006.1"/>
</dbReference>
<keyword evidence="3" id="KW-0443">Lipid metabolism</keyword>
<dbReference type="EMBL" id="SOAX01000006">
    <property type="protein sequence ID" value="TDT38529.1"/>
    <property type="molecule type" value="Genomic_DNA"/>
</dbReference>
<reference evidence="6 7" key="1">
    <citation type="submission" date="2019-03" db="EMBL/GenBank/DDBJ databases">
        <title>Genomic Encyclopedia of Type Strains, Phase IV (KMG-IV): sequencing the most valuable type-strain genomes for metagenomic binning, comparative biology and taxonomic classification.</title>
        <authorList>
            <person name="Goeker M."/>
        </authorList>
    </citation>
    <scope>NUCLEOTIDE SEQUENCE [LARGE SCALE GENOMIC DNA]</scope>
    <source>
        <strain evidence="6 7">DSM 15505</strain>
    </source>
</reference>
<dbReference type="InterPro" id="IPR026055">
    <property type="entry name" value="FAR"/>
</dbReference>
<dbReference type="OrthoDB" id="9779041at2"/>
<evidence type="ECO:0000256" key="1">
    <source>
        <dbReference type="ARBA" id="ARBA00005928"/>
    </source>
</evidence>
<dbReference type="Pfam" id="PF03015">
    <property type="entry name" value="Sterile"/>
    <property type="match status" value="1"/>
</dbReference>
<dbReference type="GO" id="GO:0010345">
    <property type="term" value="P:suberin biosynthetic process"/>
    <property type="evidence" value="ECO:0007669"/>
    <property type="project" value="TreeGrafter"/>
</dbReference>
<dbReference type="PANTHER" id="PTHR11011:SF45">
    <property type="entry name" value="FATTY ACYL-COA REDUCTASE CG8306-RELATED"/>
    <property type="match status" value="1"/>
</dbReference>
<dbReference type="CDD" id="cd09071">
    <property type="entry name" value="FAR_C"/>
    <property type="match status" value="1"/>
</dbReference>
<organism evidence="6 7">
    <name type="scientific">Halospina denitrificans</name>
    <dbReference type="NCBI Taxonomy" id="332522"/>
    <lineage>
        <taxon>Bacteria</taxon>
        <taxon>Pseudomonadati</taxon>
        <taxon>Pseudomonadota</taxon>
        <taxon>Gammaproteobacteria</taxon>
        <taxon>Halospina</taxon>
    </lineage>
</organism>
<evidence type="ECO:0000259" key="5">
    <source>
        <dbReference type="Pfam" id="PF07993"/>
    </source>
</evidence>
<dbReference type="GO" id="GO:0035336">
    <property type="term" value="P:long-chain fatty-acyl-CoA metabolic process"/>
    <property type="evidence" value="ECO:0007669"/>
    <property type="project" value="TreeGrafter"/>
</dbReference>
<dbReference type="GO" id="GO:0080019">
    <property type="term" value="F:alcohol-forming very long-chain fatty acyl-CoA reductase activity"/>
    <property type="evidence" value="ECO:0007669"/>
    <property type="project" value="InterPro"/>
</dbReference>
<evidence type="ECO:0000256" key="3">
    <source>
        <dbReference type="ARBA" id="ARBA00023098"/>
    </source>
</evidence>
<dbReference type="SUPFAM" id="SSF51735">
    <property type="entry name" value="NAD(P)-binding Rossmann-fold domains"/>
    <property type="match status" value="1"/>
</dbReference>
<keyword evidence="7" id="KW-1185">Reference proteome</keyword>
<protein>
    <submittedName>
        <fullName evidence="6">Male sterility protein</fullName>
    </submittedName>
</protein>
<name>A0A4R7JP52_9GAMM</name>
<gene>
    <name evidence="6" type="ORF">DES49_2506</name>
</gene>
<accession>A0A4R7JP52</accession>
<sequence>MTDLNKNEGSSGAHSNALRQLHGRRVLVTGTTGFLGKVVLEKLMRSVPGIGGVTLLIRGNHHFASARDRFLNEVASASVFDHLKVDHPEYFDRFLEEKVACVTGEFTEPLFGLTQSGFTELAEQTDAVINVAASVDFREELDKALAINTLSLRNITELVQAAGDVPLIQVSTCYVNGYNSGHRHEELVTPARGTVERDEDGTCRVEDLILTLQDRIADTKSRFSGQRLRDELVNLGIREANRLGWNDTYTLTKWIGEQLLARSLRGGSLTILRPSIIESTLEEPVPGWVEGVKVADAIIMGYARGQVLFFPGRTRAVIDVIPADLVANSAILSLAEQLQSPGRQRIYQCCSGSSNPLKLGEFIEHVQREAQENHQAYEHLFYKRPTLPFVAVNRRIFNTVTRGVHLPLNGVEKGLKLLGQDAELRTVKNFQTTMKLATIFGFYSCPNYIFHNERLVEMADRMGLEDKKLFPVDARRIGWRHYLREVHLAGLNRYALQERKLYRLRAAAKKRKVA</sequence>
<dbReference type="AlphaFoldDB" id="A0A4R7JP52"/>
<evidence type="ECO:0000256" key="2">
    <source>
        <dbReference type="ARBA" id="ARBA00022516"/>
    </source>
</evidence>
<evidence type="ECO:0000259" key="4">
    <source>
        <dbReference type="Pfam" id="PF03015"/>
    </source>
</evidence>
<feature type="domain" description="Fatty acyl-CoA reductase C-terminal" evidence="4">
    <location>
        <begin position="407"/>
        <end position="498"/>
    </location>
</feature>
<dbReference type="PANTHER" id="PTHR11011">
    <property type="entry name" value="MALE STERILITY PROTEIN 2-RELATED"/>
    <property type="match status" value="1"/>
</dbReference>
<evidence type="ECO:0000313" key="7">
    <source>
        <dbReference type="Proteomes" id="UP000295830"/>
    </source>
</evidence>
<comment type="similarity">
    <text evidence="1">Belongs to the fatty acyl-CoA reductase family.</text>
</comment>
<evidence type="ECO:0000313" key="6">
    <source>
        <dbReference type="EMBL" id="TDT38529.1"/>
    </source>
</evidence>
<dbReference type="Pfam" id="PF07993">
    <property type="entry name" value="NAD_binding_4"/>
    <property type="match status" value="1"/>
</dbReference>
<dbReference type="Gene3D" id="3.40.50.720">
    <property type="entry name" value="NAD(P)-binding Rossmann-like Domain"/>
    <property type="match status" value="1"/>
</dbReference>
<dbReference type="InterPro" id="IPR036291">
    <property type="entry name" value="NAD(P)-bd_dom_sf"/>
</dbReference>
<dbReference type="Proteomes" id="UP000295830">
    <property type="component" value="Unassembled WGS sequence"/>
</dbReference>
<feature type="domain" description="Thioester reductase (TE)" evidence="5">
    <location>
        <begin position="28"/>
        <end position="329"/>
    </location>
</feature>
<keyword evidence="2" id="KW-0444">Lipid biosynthesis</keyword>
<dbReference type="InterPro" id="IPR013120">
    <property type="entry name" value="FAR_NAD-bd"/>
</dbReference>
<comment type="caution">
    <text evidence="6">The sequence shown here is derived from an EMBL/GenBank/DDBJ whole genome shotgun (WGS) entry which is preliminary data.</text>
</comment>
<dbReference type="InterPro" id="IPR033640">
    <property type="entry name" value="FAR_C"/>
</dbReference>